<dbReference type="AlphaFoldDB" id="A0A493TEE4"/>
<dbReference type="Proteomes" id="UP000016666">
    <property type="component" value="Unassembled WGS sequence"/>
</dbReference>
<dbReference type="GeneTree" id="ENSGT00940000153835"/>
<dbReference type="Pfam" id="PF07686">
    <property type="entry name" value="V-set"/>
    <property type="match status" value="1"/>
</dbReference>
<keyword evidence="2" id="KW-1015">Disulfide bond</keyword>
<dbReference type="STRING" id="8840.ENSAPLP00000024219"/>
<evidence type="ECO:0000313" key="5">
    <source>
        <dbReference type="Ensembl" id="ENSAPLP00000024219.1"/>
    </source>
</evidence>
<dbReference type="InterPro" id="IPR003599">
    <property type="entry name" value="Ig_sub"/>
</dbReference>
<evidence type="ECO:0000256" key="1">
    <source>
        <dbReference type="ARBA" id="ARBA00022729"/>
    </source>
</evidence>
<dbReference type="InterPro" id="IPR036179">
    <property type="entry name" value="Ig-like_dom_sf"/>
</dbReference>
<dbReference type="GO" id="GO:0009986">
    <property type="term" value="C:cell surface"/>
    <property type="evidence" value="ECO:0007669"/>
    <property type="project" value="TreeGrafter"/>
</dbReference>
<dbReference type="GO" id="GO:0038023">
    <property type="term" value="F:signaling receptor activity"/>
    <property type="evidence" value="ECO:0007669"/>
    <property type="project" value="TreeGrafter"/>
</dbReference>
<name>A0A493TEE4_ANAPP</name>
<organism evidence="5 6">
    <name type="scientific">Anas platyrhynchos platyrhynchos</name>
    <name type="common">Northern mallard</name>
    <dbReference type="NCBI Taxonomy" id="8840"/>
    <lineage>
        <taxon>Eukaryota</taxon>
        <taxon>Metazoa</taxon>
        <taxon>Chordata</taxon>
        <taxon>Craniata</taxon>
        <taxon>Vertebrata</taxon>
        <taxon>Euteleostomi</taxon>
        <taxon>Archelosauria</taxon>
        <taxon>Archosauria</taxon>
        <taxon>Dinosauria</taxon>
        <taxon>Saurischia</taxon>
        <taxon>Theropoda</taxon>
        <taxon>Coelurosauria</taxon>
        <taxon>Aves</taxon>
        <taxon>Neognathae</taxon>
        <taxon>Galloanserae</taxon>
        <taxon>Anseriformes</taxon>
        <taxon>Anatidae</taxon>
        <taxon>Anatinae</taxon>
        <taxon>Anas</taxon>
    </lineage>
</organism>
<proteinExistence type="predicted"/>
<keyword evidence="1" id="KW-0732">Signal</keyword>
<evidence type="ECO:0000313" key="6">
    <source>
        <dbReference type="Proteomes" id="UP000016666"/>
    </source>
</evidence>
<dbReference type="SUPFAM" id="SSF48726">
    <property type="entry name" value="Immunoglobulin"/>
    <property type="match status" value="2"/>
</dbReference>
<dbReference type="InterPro" id="IPR013783">
    <property type="entry name" value="Ig-like_fold"/>
</dbReference>
<keyword evidence="6" id="KW-1185">Reference proteome</keyword>
<evidence type="ECO:0000259" key="4">
    <source>
        <dbReference type="SMART" id="SM00409"/>
    </source>
</evidence>
<reference evidence="6" key="1">
    <citation type="submission" date="2017-10" db="EMBL/GenBank/DDBJ databases">
        <title>A new Pekin duck reference genome.</title>
        <authorList>
            <person name="Hou Z.-C."/>
            <person name="Zhou Z.-K."/>
            <person name="Zhu F."/>
            <person name="Hou S.-S."/>
        </authorList>
    </citation>
    <scope>NUCLEOTIDE SEQUENCE [LARGE SCALE GENOMIC DNA]</scope>
</reference>
<dbReference type="SMART" id="SM00409">
    <property type="entry name" value="IG"/>
    <property type="match status" value="1"/>
</dbReference>
<protein>
    <recommendedName>
        <fullName evidence="4">Immunoglobulin domain-containing protein</fullName>
    </recommendedName>
</protein>
<reference evidence="5" key="3">
    <citation type="submission" date="2025-09" db="UniProtKB">
        <authorList>
            <consortium name="Ensembl"/>
        </authorList>
    </citation>
    <scope>IDENTIFICATION</scope>
</reference>
<sequence length="287" mass="32414">QPTTALHQLPSPSPLLVFAGLQAQTPGELSQREGSDLSVLCPYPAEREYRDLKSWCRWIDERCQVQVAIIDTRTVLYTEQARQGHITIQDDPIHRNFSITMTDLRVQDSGIYYCAYRKGWQDFVPLKTISLTVFKGEYLFPMQTPVLSGGNVTASSLHPPTAHSERLPPTPSISPLLHALALCFPCSQSTGYPDHARRWMPLCLRLRVRHQVCCSAEFHKVELDSLSVQCPYHTLGYRSERKAWCRAVSQTGRCDLVVSTDFPNTLNISKAQKGRASIQDDTQNRTV</sequence>
<dbReference type="PANTHER" id="PTHR16423">
    <property type="entry name" value="TREM-LIKE TRANSCRIPT PROTEIN"/>
    <property type="match status" value="1"/>
</dbReference>
<reference evidence="5" key="2">
    <citation type="submission" date="2025-08" db="UniProtKB">
        <authorList>
            <consortium name="Ensembl"/>
        </authorList>
    </citation>
    <scope>IDENTIFICATION</scope>
</reference>
<dbReference type="Gene3D" id="2.60.40.10">
    <property type="entry name" value="Immunoglobulins"/>
    <property type="match status" value="2"/>
</dbReference>
<dbReference type="PANTHER" id="PTHR16423:SF10">
    <property type="entry name" value="CRKD-BINDING PROTEIN-RELATED"/>
    <property type="match status" value="1"/>
</dbReference>
<feature type="domain" description="Immunoglobulin" evidence="4">
    <location>
        <begin position="26"/>
        <end position="134"/>
    </location>
</feature>
<dbReference type="InterPro" id="IPR013106">
    <property type="entry name" value="Ig_V-set"/>
</dbReference>
<evidence type="ECO:0000256" key="2">
    <source>
        <dbReference type="ARBA" id="ARBA00023157"/>
    </source>
</evidence>
<dbReference type="Ensembl" id="ENSAPLT00000044749.1">
    <property type="protein sequence ID" value="ENSAPLP00000024219.1"/>
    <property type="gene ID" value="ENSAPLG00000027366.1"/>
</dbReference>
<accession>A0A493TEE4</accession>
<keyword evidence="3" id="KW-0393">Immunoglobulin domain</keyword>
<dbReference type="InterPro" id="IPR052314">
    <property type="entry name" value="Immune_rcpt_domain"/>
</dbReference>
<evidence type="ECO:0000256" key="3">
    <source>
        <dbReference type="ARBA" id="ARBA00023319"/>
    </source>
</evidence>